<keyword evidence="2" id="KW-0238">DNA-binding</keyword>
<evidence type="ECO:0000256" key="3">
    <source>
        <dbReference type="ARBA" id="ARBA00023163"/>
    </source>
</evidence>
<dbReference type="InterPro" id="IPR003313">
    <property type="entry name" value="AraC-bd"/>
</dbReference>
<dbReference type="Pfam" id="PF12833">
    <property type="entry name" value="HTH_18"/>
    <property type="match status" value="1"/>
</dbReference>
<feature type="domain" description="HTH araC/xylS-type" evidence="4">
    <location>
        <begin position="150"/>
        <end position="250"/>
    </location>
</feature>
<dbReference type="EMBL" id="SODV01000002">
    <property type="protein sequence ID" value="TDW97204.1"/>
    <property type="molecule type" value="Genomic_DNA"/>
</dbReference>
<dbReference type="OrthoDB" id="636258at2"/>
<dbReference type="SUPFAM" id="SSF46689">
    <property type="entry name" value="Homeodomain-like"/>
    <property type="match status" value="1"/>
</dbReference>
<dbReference type="InterPro" id="IPR018060">
    <property type="entry name" value="HTH_AraC"/>
</dbReference>
<sequence length="254" mass="29498">MKRYLQYDRLKIDHFVTRRWKHPLHNHNHFELIFVHRGKGTHCLSGLHIPFEGPSLFLLSPHDVHRFVLEKETEFTFIKFSEQYLRPMTECRGSLLHNAPDTDKAERICRLILDAQQDEGGTVFFLIQALLSLAKRPSLAVAGKHADKVTGLLQYIHQHIYCPAYTQAEHLAAVFGFSAHYLGPFFRTHTGVTLREYVGRYKFQHIRNRLLHSSLSIKEISNELGFTDLSHFNKFFRARAGMTPTRFRAGGSER</sequence>
<dbReference type="InterPro" id="IPR020449">
    <property type="entry name" value="Tscrpt_reg_AraC-type_HTH"/>
</dbReference>
<dbReference type="PRINTS" id="PR00032">
    <property type="entry name" value="HTHARAC"/>
</dbReference>
<evidence type="ECO:0000256" key="1">
    <source>
        <dbReference type="ARBA" id="ARBA00023015"/>
    </source>
</evidence>
<proteinExistence type="predicted"/>
<dbReference type="GO" id="GO:0003700">
    <property type="term" value="F:DNA-binding transcription factor activity"/>
    <property type="evidence" value="ECO:0007669"/>
    <property type="project" value="InterPro"/>
</dbReference>
<dbReference type="Pfam" id="PF02311">
    <property type="entry name" value="AraC_binding"/>
    <property type="match status" value="1"/>
</dbReference>
<dbReference type="InterPro" id="IPR014710">
    <property type="entry name" value="RmlC-like_jellyroll"/>
</dbReference>
<evidence type="ECO:0000313" key="6">
    <source>
        <dbReference type="Proteomes" id="UP000294498"/>
    </source>
</evidence>
<keyword evidence="6" id="KW-1185">Reference proteome</keyword>
<reference evidence="5 6" key="1">
    <citation type="submission" date="2019-03" db="EMBL/GenBank/DDBJ databases">
        <title>Genomic Encyclopedia of Type Strains, Phase IV (KMG-IV): sequencing the most valuable type-strain genomes for metagenomic binning, comparative biology and taxonomic classification.</title>
        <authorList>
            <person name="Goeker M."/>
        </authorList>
    </citation>
    <scope>NUCLEOTIDE SEQUENCE [LARGE SCALE GENOMIC DNA]</scope>
    <source>
        <strain evidence="5 6">DSM 100059</strain>
    </source>
</reference>
<dbReference type="AlphaFoldDB" id="A0A4R8DIR1"/>
<dbReference type="GO" id="GO:0043565">
    <property type="term" value="F:sequence-specific DNA binding"/>
    <property type="evidence" value="ECO:0007669"/>
    <property type="project" value="InterPro"/>
</dbReference>
<dbReference type="Gene3D" id="2.60.120.10">
    <property type="entry name" value="Jelly Rolls"/>
    <property type="match status" value="1"/>
</dbReference>
<dbReference type="InterPro" id="IPR050204">
    <property type="entry name" value="AraC_XylS_family_regulators"/>
</dbReference>
<dbReference type="SMART" id="SM00342">
    <property type="entry name" value="HTH_ARAC"/>
    <property type="match status" value="1"/>
</dbReference>
<dbReference type="SUPFAM" id="SSF51215">
    <property type="entry name" value="Regulatory protein AraC"/>
    <property type="match status" value="1"/>
</dbReference>
<dbReference type="InterPro" id="IPR009057">
    <property type="entry name" value="Homeodomain-like_sf"/>
</dbReference>
<protein>
    <submittedName>
        <fullName evidence="5">AraC-like protein</fullName>
    </submittedName>
</protein>
<dbReference type="Proteomes" id="UP000294498">
    <property type="component" value="Unassembled WGS sequence"/>
</dbReference>
<dbReference type="PANTHER" id="PTHR46796">
    <property type="entry name" value="HTH-TYPE TRANSCRIPTIONAL ACTIVATOR RHAS-RELATED"/>
    <property type="match status" value="1"/>
</dbReference>
<evidence type="ECO:0000259" key="4">
    <source>
        <dbReference type="PROSITE" id="PS01124"/>
    </source>
</evidence>
<dbReference type="RefSeq" id="WP_133999016.1">
    <property type="nucleotide sequence ID" value="NZ_SODV01000002.1"/>
</dbReference>
<organism evidence="5 6">
    <name type="scientific">Dinghuibacter silviterrae</name>
    <dbReference type="NCBI Taxonomy" id="1539049"/>
    <lineage>
        <taxon>Bacteria</taxon>
        <taxon>Pseudomonadati</taxon>
        <taxon>Bacteroidota</taxon>
        <taxon>Chitinophagia</taxon>
        <taxon>Chitinophagales</taxon>
        <taxon>Chitinophagaceae</taxon>
        <taxon>Dinghuibacter</taxon>
    </lineage>
</organism>
<comment type="caution">
    <text evidence="5">The sequence shown here is derived from an EMBL/GenBank/DDBJ whole genome shotgun (WGS) entry which is preliminary data.</text>
</comment>
<name>A0A4R8DIR1_9BACT</name>
<accession>A0A4R8DIR1</accession>
<keyword evidence="1" id="KW-0805">Transcription regulation</keyword>
<dbReference type="PROSITE" id="PS01124">
    <property type="entry name" value="HTH_ARAC_FAMILY_2"/>
    <property type="match status" value="1"/>
</dbReference>
<evidence type="ECO:0000256" key="2">
    <source>
        <dbReference type="ARBA" id="ARBA00023125"/>
    </source>
</evidence>
<evidence type="ECO:0000313" key="5">
    <source>
        <dbReference type="EMBL" id="TDW97204.1"/>
    </source>
</evidence>
<keyword evidence="3" id="KW-0804">Transcription</keyword>
<dbReference type="Gene3D" id="1.10.10.60">
    <property type="entry name" value="Homeodomain-like"/>
    <property type="match status" value="2"/>
</dbReference>
<gene>
    <name evidence="5" type="ORF">EDB95_5049</name>
</gene>
<dbReference type="InterPro" id="IPR037923">
    <property type="entry name" value="HTH-like"/>
</dbReference>